<evidence type="ECO:0000313" key="3">
    <source>
        <dbReference type="Proteomes" id="UP000596661"/>
    </source>
</evidence>
<reference evidence="2" key="1">
    <citation type="submission" date="2018-11" db="EMBL/GenBank/DDBJ databases">
        <authorList>
            <person name="Grassa J C."/>
        </authorList>
    </citation>
    <scope>NUCLEOTIDE SEQUENCE [LARGE SCALE GENOMIC DNA]</scope>
</reference>
<sequence length="294" mass="33773">MFSLFLKKGRQHEDQNRDDPIIKDAKSGESSFGDVEVNSKDVLEDMHEDDPQEKVTDDNVGEKSQPNESDPVKRKGNHTSGHSDQTNSRGRVTKKNKIEVEVQKLESQREKPPPSDSSNHDEDVDKVHPASDDSGGSLSTNDLRRRLNAKKERTKAEKVRPHRNDLINHIHDRICGRESSSDKTQRLKRKVEELMKITEKISRKQSCALYDSEAKETEPSVKIIIDAPLSKHFRMPQIELYEGRTDPRDHLSKYNCIMKVSKARDDAKCLYFSLTLSKFPEDWWKRLSPGSIQN</sequence>
<feature type="compositionally biased region" description="Basic and acidic residues" evidence="1">
    <location>
        <begin position="52"/>
        <end position="61"/>
    </location>
</feature>
<dbReference type="EMBL" id="UZAU01000685">
    <property type="status" value="NOT_ANNOTATED_CDS"/>
    <property type="molecule type" value="Genomic_DNA"/>
</dbReference>
<evidence type="ECO:0000313" key="2">
    <source>
        <dbReference type="EnsemblPlants" id="cds.evm.model.08.551"/>
    </source>
</evidence>
<protein>
    <submittedName>
        <fullName evidence="2">Uncharacterized protein</fullName>
    </submittedName>
</protein>
<proteinExistence type="predicted"/>
<evidence type="ECO:0000256" key="1">
    <source>
        <dbReference type="SAM" id="MobiDB-lite"/>
    </source>
</evidence>
<feature type="compositionally biased region" description="Basic and acidic residues" evidence="1">
    <location>
        <begin position="11"/>
        <end position="27"/>
    </location>
</feature>
<dbReference type="Proteomes" id="UP000596661">
    <property type="component" value="Chromosome 8"/>
</dbReference>
<dbReference type="Gramene" id="evm.model.08.551">
    <property type="protein sequence ID" value="cds.evm.model.08.551"/>
    <property type="gene ID" value="evm.TU.08.551"/>
</dbReference>
<dbReference type="OMA" id="CCTAINC"/>
<feature type="compositionally biased region" description="Basic and acidic residues" evidence="1">
    <location>
        <begin position="96"/>
        <end position="131"/>
    </location>
</feature>
<feature type="region of interest" description="Disordered" evidence="1">
    <location>
        <begin position="1"/>
        <end position="144"/>
    </location>
</feature>
<dbReference type="AlphaFoldDB" id="A0A803QBL8"/>
<reference evidence="2" key="2">
    <citation type="submission" date="2021-03" db="UniProtKB">
        <authorList>
            <consortium name="EnsemblPlants"/>
        </authorList>
    </citation>
    <scope>IDENTIFICATION</scope>
</reference>
<organism evidence="2 3">
    <name type="scientific">Cannabis sativa</name>
    <name type="common">Hemp</name>
    <name type="synonym">Marijuana</name>
    <dbReference type="NCBI Taxonomy" id="3483"/>
    <lineage>
        <taxon>Eukaryota</taxon>
        <taxon>Viridiplantae</taxon>
        <taxon>Streptophyta</taxon>
        <taxon>Embryophyta</taxon>
        <taxon>Tracheophyta</taxon>
        <taxon>Spermatophyta</taxon>
        <taxon>Magnoliopsida</taxon>
        <taxon>eudicotyledons</taxon>
        <taxon>Gunneridae</taxon>
        <taxon>Pentapetalae</taxon>
        <taxon>rosids</taxon>
        <taxon>fabids</taxon>
        <taxon>Rosales</taxon>
        <taxon>Cannabaceae</taxon>
        <taxon>Cannabis</taxon>
    </lineage>
</organism>
<dbReference type="EnsemblPlants" id="evm.model.08.551">
    <property type="protein sequence ID" value="cds.evm.model.08.551"/>
    <property type="gene ID" value="evm.TU.08.551"/>
</dbReference>
<keyword evidence="3" id="KW-1185">Reference proteome</keyword>
<accession>A0A803QBL8</accession>
<name>A0A803QBL8_CANSA</name>
<feature type="compositionally biased region" description="Polar residues" evidence="1">
    <location>
        <begin position="78"/>
        <end position="90"/>
    </location>
</feature>